<keyword evidence="2" id="KW-1185">Reference proteome</keyword>
<reference evidence="1 2" key="1">
    <citation type="submission" date="2024-12" db="EMBL/GenBank/DDBJ databases">
        <authorList>
            <person name="Lee Y."/>
        </authorList>
    </citation>
    <scope>NUCLEOTIDE SEQUENCE [LARGE SCALE GENOMIC DNA]</scope>
    <source>
        <strain evidence="1 2">03SUJ4</strain>
    </source>
</reference>
<evidence type="ECO:0008006" key="3">
    <source>
        <dbReference type="Google" id="ProtNLM"/>
    </source>
</evidence>
<dbReference type="RefSeq" id="WP_263413820.1">
    <property type="nucleotide sequence ID" value="NZ_BAABBH010000001.1"/>
</dbReference>
<protein>
    <recommendedName>
        <fullName evidence="3">Tellurite resistance protein TerB</fullName>
    </recommendedName>
</protein>
<comment type="caution">
    <text evidence="1">The sequence shown here is derived from an EMBL/GenBank/DDBJ whole genome shotgun (WGS) entry which is preliminary data.</text>
</comment>
<gene>
    <name evidence="1" type="ORF">ACK2TP_02460</name>
</gene>
<name>A0ABW9KHG3_9BACT</name>
<evidence type="ECO:0000313" key="1">
    <source>
        <dbReference type="EMBL" id="MFN2974618.1"/>
    </source>
</evidence>
<evidence type="ECO:0000313" key="2">
    <source>
        <dbReference type="Proteomes" id="UP001634747"/>
    </source>
</evidence>
<organism evidence="1 2">
    <name type="scientific">Terriglobus aquaticus</name>
    <dbReference type="NCBI Taxonomy" id="940139"/>
    <lineage>
        <taxon>Bacteria</taxon>
        <taxon>Pseudomonadati</taxon>
        <taxon>Acidobacteriota</taxon>
        <taxon>Terriglobia</taxon>
        <taxon>Terriglobales</taxon>
        <taxon>Acidobacteriaceae</taxon>
        <taxon>Terriglobus</taxon>
    </lineage>
</organism>
<dbReference type="EMBL" id="JBJYXY010000001">
    <property type="protein sequence ID" value="MFN2974618.1"/>
    <property type="molecule type" value="Genomic_DNA"/>
</dbReference>
<dbReference type="Proteomes" id="UP001634747">
    <property type="component" value="Unassembled WGS sequence"/>
</dbReference>
<sequence>MTREELSFELYVVLGNALHLLVNGVKPEDQQRLALPMAELQRLHAWLEPVRATEMLGAVERLPDSDFSLLLEAVAMCERLADTQAEHLLGAPAEVRSEVLAALRATREHNGEVA</sequence>
<proteinExistence type="predicted"/>
<accession>A0ABW9KHG3</accession>